<feature type="compositionally biased region" description="Basic and acidic residues" evidence="1">
    <location>
        <begin position="140"/>
        <end position="150"/>
    </location>
</feature>
<sequence>MTNSDRWEAVGHPVVKQLHAALCKQEAHILATNNNTNRSGNLQSHPQLYRAVELEDLLVKKINTWVGERKSRDFINEPQVVDEYTRVAALLQEAIESTDDAHKAFWQKDIAAPGSAKSILEQLFRSSWMRLPQASVTSTGDHHLSKDEKKAKKHKKEKKHKKSSKKSKKHDADSPPSAADDGRFHPYAGNNPIGNVTRALMQQME</sequence>
<evidence type="ECO:0000313" key="3">
    <source>
        <dbReference type="EMBL" id="VFT89075.1"/>
    </source>
</evidence>
<reference evidence="3 4" key="1">
    <citation type="submission" date="2019-03" db="EMBL/GenBank/DDBJ databases">
        <authorList>
            <person name="Gaulin E."/>
            <person name="Dumas B."/>
        </authorList>
    </citation>
    <scope>NUCLEOTIDE SEQUENCE [LARGE SCALE GENOMIC DNA]</scope>
    <source>
        <strain evidence="3">CBS 568.67</strain>
    </source>
</reference>
<feature type="compositionally biased region" description="Basic residues" evidence="1">
    <location>
        <begin position="151"/>
        <end position="169"/>
    </location>
</feature>
<proteinExistence type="predicted"/>
<keyword evidence="4" id="KW-1185">Reference proteome</keyword>
<organism evidence="3 4">
    <name type="scientific">Aphanomyces stellatus</name>
    <dbReference type="NCBI Taxonomy" id="120398"/>
    <lineage>
        <taxon>Eukaryota</taxon>
        <taxon>Sar</taxon>
        <taxon>Stramenopiles</taxon>
        <taxon>Oomycota</taxon>
        <taxon>Saprolegniomycetes</taxon>
        <taxon>Saprolegniales</taxon>
        <taxon>Verrucalvaceae</taxon>
        <taxon>Aphanomyces</taxon>
    </lineage>
</organism>
<name>A0A485KV14_9STRA</name>
<dbReference type="EMBL" id="CAADRA010005366">
    <property type="protein sequence ID" value="VFT89075.1"/>
    <property type="molecule type" value="Genomic_DNA"/>
</dbReference>
<dbReference type="AlphaFoldDB" id="A0A485KV14"/>
<dbReference type="EMBL" id="VJMH01005345">
    <property type="protein sequence ID" value="KAF0697074.1"/>
    <property type="molecule type" value="Genomic_DNA"/>
</dbReference>
<evidence type="ECO:0000256" key="1">
    <source>
        <dbReference type="SAM" id="MobiDB-lite"/>
    </source>
</evidence>
<gene>
    <name evidence="3" type="primary">Aste57867_12221</name>
    <name evidence="2" type="ORF">As57867_012176</name>
    <name evidence="3" type="ORF">ASTE57867_12221</name>
</gene>
<evidence type="ECO:0000313" key="4">
    <source>
        <dbReference type="Proteomes" id="UP000332933"/>
    </source>
</evidence>
<protein>
    <submittedName>
        <fullName evidence="3">Aste57867_12221 protein</fullName>
    </submittedName>
</protein>
<dbReference type="OrthoDB" id="77182at2759"/>
<feature type="region of interest" description="Disordered" evidence="1">
    <location>
        <begin position="135"/>
        <end position="205"/>
    </location>
</feature>
<evidence type="ECO:0000313" key="2">
    <source>
        <dbReference type="EMBL" id="KAF0697074.1"/>
    </source>
</evidence>
<reference evidence="2" key="2">
    <citation type="submission" date="2019-06" db="EMBL/GenBank/DDBJ databases">
        <title>Genomics analysis of Aphanomyces spp. identifies a new class of oomycete effector associated with host adaptation.</title>
        <authorList>
            <person name="Gaulin E."/>
        </authorList>
    </citation>
    <scope>NUCLEOTIDE SEQUENCE</scope>
    <source>
        <strain evidence="2">CBS 578.67</strain>
    </source>
</reference>
<accession>A0A485KV14</accession>
<dbReference type="Proteomes" id="UP000332933">
    <property type="component" value="Unassembled WGS sequence"/>
</dbReference>